<accession>A0A517ZJJ7</accession>
<dbReference type="Gene3D" id="3.20.20.70">
    <property type="entry name" value="Aldolase class I"/>
    <property type="match status" value="1"/>
</dbReference>
<organism evidence="1 2">
    <name type="scientific">Symmachiella dynata</name>
    <dbReference type="NCBI Taxonomy" id="2527995"/>
    <lineage>
        <taxon>Bacteria</taxon>
        <taxon>Pseudomonadati</taxon>
        <taxon>Planctomycetota</taxon>
        <taxon>Planctomycetia</taxon>
        <taxon>Planctomycetales</taxon>
        <taxon>Planctomycetaceae</taxon>
        <taxon>Symmachiella</taxon>
    </lineage>
</organism>
<evidence type="ECO:0000313" key="1">
    <source>
        <dbReference type="EMBL" id="QDU42662.1"/>
    </source>
</evidence>
<keyword evidence="2" id="KW-1185">Reference proteome</keyword>
<proteinExistence type="predicted"/>
<dbReference type="KEGG" id="sdyn:Mal52_11290"/>
<sequence length="439" mass="48795">MVTLTIDRHIPNCETITQEPTTMSDAPSPHLLPEHPVVDAALRETIARDYQTFAKQGLPTNLEAYLAERYHIDVASTYAGLPITNPFGKASGQLSMTARQVEEDVQAGLGFVVLKTVIAQDETGAQTMGEWAVKESRMVVEPITSQSGEPGWTVSWKGRGWWGTFDEYLQLIRATRQIAADGNTLIVPSCKYHLPTPEEDAWKESEYRYTTAKILEAWQAGATTNEPMPLEKDFSPTLAGSDRSAQQAKILEWLTTVPRLIRAGLADAAQVRVGLKVFNALFDDDFQLAMLQAIHDGETRPDFFIYGNRLFDPTREFDGKRGIAYGGPDLSDRNLRIMSRFQTECDPPLPWSATGDIHSGKMALEYALRGARSFQLHTFFQMPNAHYTATVGNKTQKALHELYFHPEQGLIMWMLHLAGVLGLPRGGVRLADVIGRGGC</sequence>
<protein>
    <submittedName>
        <fullName evidence="1">Dihydroorotate dehydrogenase</fullName>
    </submittedName>
</protein>
<reference evidence="1 2" key="1">
    <citation type="submission" date="2019-02" db="EMBL/GenBank/DDBJ databases">
        <title>Deep-cultivation of Planctomycetes and their phenomic and genomic characterization uncovers novel biology.</title>
        <authorList>
            <person name="Wiegand S."/>
            <person name="Jogler M."/>
            <person name="Boedeker C."/>
            <person name="Pinto D."/>
            <person name="Vollmers J."/>
            <person name="Rivas-Marin E."/>
            <person name="Kohn T."/>
            <person name="Peeters S.H."/>
            <person name="Heuer A."/>
            <person name="Rast P."/>
            <person name="Oberbeckmann S."/>
            <person name="Bunk B."/>
            <person name="Jeske O."/>
            <person name="Meyerdierks A."/>
            <person name="Storesund J.E."/>
            <person name="Kallscheuer N."/>
            <person name="Luecker S."/>
            <person name="Lage O.M."/>
            <person name="Pohl T."/>
            <person name="Merkel B.J."/>
            <person name="Hornburger P."/>
            <person name="Mueller R.-W."/>
            <person name="Bruemmer F."/>
            <person name="Labrenz M."/>
            <person name="Spormann A.M."/>
            <person name="Op den Camp H."/>
            <person name="Overmann J."/>
            <person name="Amann R."/>
            <person name="Jetten M.S.M."/>
            <person name="Mascher T."/>
            <person name="Medema M.H."/>
            <person name="Devos D.P."/>
            <person name="Kaster A.-K."/>
            <person name="Ovreas L."/>
            <person name="Rohde M."/>
            <person name="Galperin M.Y."/>
            <person name="Jogler C."/>
        </authorList>
    </citation>
    <scope>NUCLEOTIDE SEQUENCE [LARGE SCALE GENOMIC DNA]</scope>
    <source>
        <strain evidence="1 2">Mal52</strain>
    </source>
</reference>
<dbReference type="SUPFAM" id="SSF51395">
    <property type="entry name" value="FMN-linked oxidoreductases"/>
    <property type="match status" value="1"/>
</dbReference>
<dbReference type="InterPro" id="IPR013785">
    <property type="entry name" value="Aldolase_TIM"/>
</dbReference>
<name>A0A517ZJJ7_9PLAN</name>
<evidence type="ECO:0000313" key="2">
    <source>
        <dbReference type="Proteomes" id="UP000319383"/>
    </source>
</evidence>
<dbReference type="AlphaFoldDB" id="A0A517ZJJ7"/>
<gene>
    <name evidence="1" type="ORF">Mal52_11290</name>
</gene>
<dbReference type="Proteomes" id="UP000319383">
    <property type="component" value="Chromosome"/>
</dbReference>
<dbReference type="EMBL" id="CP036276">
    <property type="protein sequence ID" value="QDU42662.1"/>
    <property type="molecule type" value="Genomic_DNA"/>
</dbReference>